<accession>G9YTD3</accession>
<organism evidence="1 2">
    <name type="scientific">Flavonifractor plautii ATCC 29863</name>
    <dbReference type="NCBI Taxonomy" id="411475"/>
    <lineage>
        <taxon>Bacteria</taxon>
        <taxon>Bacillati</taxon>
        <taxon>Bacillota</taxon>
        <taxon>Clostridia</taxon>
        <taxon>Eubacteriales</taxon>
        <taxon>Oscillospiraceae</taxon>
        <taxon>Flavonifractor</taxon>
    </lineage>
</organism>
<comment type="caution">
    <text evidence="1">The sequence shown here is derived from an EMBL/GenBank/DDBJ whole genome shotgun (WGS) entry which is preliminary data.</text>
</comment>
<evidence type="ECO:0000313" key="2">
    <source>
        <dbReference type="Proteomes" id="UP000004459"/>
    </source>
</evidence>
<name>G9YTD3_FLAPL</name>
<gene>
    <name evidence="1" type="ORF">HMPREF0372_02793</name>
</gene>
<dbReference type="HOGENOM" id="CLU_2933280_0_0_9"/>
<protein>
    <submittedName>
        <fullName evidence="1">Uncharacterized protein</fullName>
    </submittedName>
</protein>
<reference evidence="1 2" key="1">
    <citation type="submission" date="2011-08" db="EMBL/GenBank/DDBJ databases">
        <authorList>
            <person name="Weinstock G."/>
            <person name="Sodergren E."/>
            <person name="Clifton S."/>
            <person name="Fulton L."/>
            <person name="Fulton B."/>
            <person name="Courtney L."/>
            <person name="Fronick C."/>
            <person name="Harrison M."/>
            <person name="Strong C."/>
            <person name="Farmer C."/>
            <person name="Delahaunty K."/>
            <person name="Markovic C."/>
            <person name="Hall O."/>
            <person name="Minx P."/>
            <person name="Tomlinson C."/>
            <person name="Mitreva M."/>
            <person name="Hou S."/>
            <person name="Chen J."/>
            <person name="Wollam A."/>
            <person name="Pepin K.H."/>
            <person name="Johnson M."/>
            <person name="Bhonagiri V."/>
            <person name="Zhang X."/>
            <person name="Suruliraj S."/>
            <person name="Warren W."/>
            <person name="Chinwalla A."/>
            <person name="Mardis E.R."/>
            <person name="Wilson R.K."/>
        </authorList>
    </citation>
    <scope>NUCLEOTIDE SEQUENCE [LARGE SCALE GENOMIC DNA]</scope>
    <source>
        <strain evidence="1 2">ATCC 29863</strain>
    </source>
</reference>
<proteinExistence type="predicted"/>
<evidence type="ECO:0000313" key="1">
    <source>
        <dbReference type="EMBL" id="EHM44164.1"/>
    </source>
</evidence>
<dbReference type="Proteomes" id="UP000004459">
    <property type="component" value="Unassembled WGS sequence"/>
</dbReference>
<sequence>MPPFLRFSVSEDMESAGILYGSGAFLGRGKIFPFFSLQYRFSVVIYESEEENDPTEEELL</sequence>
<dbReference type="EMBL" id="AGCK01000230">
    <property type="protein sequence ID" value="EHM44164.1"/>
    <property type="molecule type" value="Genomic_DNA"/>
</dbReference>
<dbReference type="AlphaFoldDB" id="G9YTD3"/>